<proteinExistence type="predicted"/>
<sequence>MDAVLDIMFHHGRNFEKGENGRLDYYPDSKHCLCEIDVDKLDVFYLRNDFKKLGYDKVNEVWWLVPGGSLEVGLRHLNSDDELKEMCFFVEKNDSIIDV</sequence>
<evidence type="ECO:0000313" key="3">
    <source>
        <dbReference type="Proteomes" id="UP000289738"/>
    </source>
</evidence>
<dbReference type="AlphaFoldDB" id="A0A445B814"/>
<evidence type="ECO:0000313" key="2">
    <source>
        <dbReference type="EMBL" id="RYR34801.1"/>
    </source>
</evidence>
<organism evidence="2 3">
    <name type="scientific">Arachis hypogaea</name>
    <name type="common">Peanut</name>
    <dbReference type="NCBI Taxonomy" id="3818"/>
    <lineage>
        <taxon>Eukaryota</taxon>
        <taxon>Viridiplantae</taxon>
        <taxon>Streptophyta</taxon>
        <taxon>Embryophyta</taxon>
        <taxon>Tracheophyta</taxon>
        <taxon>Spermatophyta</taxon>
        <taxon>Magnoliopsida</taxon>
        <taxon>eudicotyledons</taxon>
        <taxon>Gunneridae</taxon>
        <taxon>Pentapetalae</taxon>
        <taxon>rosids</taxon>
        <taxon>fabids</taxon>
        <taxon>Fabales</taxon>
        <taxon>Fabaceae</taxon>
        <taxon>Papilionoideae</taxon>
        <taxon>50 kb inversion clade</taxon>
        <taxon>dalbergioids sensu lato</taxon>
        <taxon>Dalbergieae</taxon>
        <taxon>Pterocarpus clade</taxon>
        <taxon>Arachis</taxon>
    </lineage>
</organism>
<dbReference type="EMBL" id="SDMP01000010">
    <property type="protein sequence ID" value="RYR34801.1"/>
    <property type="molecule type" value="Genomic_DNA"/>
</dbReference>
<name>A0A445B814_ARAHY</name>
<comment type="caution">
    <text evidence="2">The sequence shown here is derived from an EMBL/GenBank/DDBJ whole genome shotgun (WGS) entry which is preliminary data.</text>
</comment>
<dbReference type="InterPro" id="IPR058594">
    <property type="entry name" value="PB1-like_dom_pln"/>
</dbReference>
<accession>A0A445B814</accession>
<keyword evidence="3" id="KW-1185">Reference proteome</keyword>
<dbReference type="Proteomes" id="UP000289738">
    <property type="component" value="Chromosome A10"/>
</dbReference>
<evidence type="ECO:0000259" key="1">
    <source>
        <dbReference type="Pfam" id="PF26130"/>
    </source>
</evidence>
<gene>
    <name evidence="2" type="ORF">Ahy_A10g049835</name>
</gene>
<feature type="domain" description="PB1-like" evidence="1">
    <location>
        <begin position="1"/>
        <end position="98"/>
    </location>
</feature>
<protein>
    <recommendedName>
        <fullName evidence="1">PB1-like domain-containing protein</fullName>
    </recommendedName>
</protein>
<dbReference type="Pfam" id="PF26130">
    <property type="entry name" value="PB1-like"/>
    <property type="match status" value="1"/>
</dbReference>
<reference evidence="2 3" key="1">
    <citation type="submission" date="2019-01" db="EMBL/GenBank/DDBJ databases">
        <title>Sequencing of cultivated peanut Arachis hypogaea provides insights into genome evolution and oil improvement.</title>
        <authorList>
            <person name="Chen X."/>
        </authorList>
    </citation>
    <scope>NUCLEOTIDE SEQUENCE [LARGE SCALE GENOMIC DNA]</scope>
    <source>
        <strain evidence="3">cv. Fuhuasheng</strain>
        <tissue evidence="2">Leaves</tissue>
    </source>
</reference>